<dbReference type="InterPro" id="IPR006674">
    <property type="entry name" value="HD_domain"/>
</dbReference>
<protein>
    <submittedName>
        <fullName evidence="2">HD domain-containing protein</fullName>
    </submittedName>
</protein>
<dbReference type="Proteomes" id="UP001303946">
    <property type="component" value="Chromosome"/>
</dbReference>
<dbReference type="InterPro" id="IPR052567">
    <property type="entry name" value="OP_Dioxygenase"/>
</dbReference>
<evidence type="ECO:0000259" key="1">
    <source>
        <dbReference type="Pfam" id="PF01966"/>
    </source>
</evidence>
<dbReference type="EMBL" id="CP136336">
    <property type="protein sequence ID" value="WOB08636.1"/>
    <property type="molecule type" value="Genomic_DNA"/>
</dbReference>
<name>A0ABZ0CZN2_9BURK</name>
<organism evidence="2 3">
    <name type="scientific">Piscinibacter gummiphilus</name>
    <dbReference type="NCBI Taxonomy" id="946333"/>
    <lineage>
        <taxon>Bacteria</taxon>
        <taxon>Pseudomonadati</taxon>
        <taxon>Pseudomonadota</taxon>
        <taxon>Betaproteobacteria</taxon>
        <taxon>Burkholderiales</taxon>
        <taxon>Sphaerotilaceae</taxon>
        <taxon>Piscinibacter</taxon>
    </lineage>
</organism>
<evidence type="ECO:0000313" key="3">
    <source>
        <dbReference type="Proteomes" id="UP001303946"/>
    </source>
</evidence>
<sequence>MPRTLRLDEIEALFTQHGQQLYDGSRRESVTALQHALQCAQLAEWAHADDALVAAALLHDIGHFLTPVEGDSEDDRHEAIALPYLAGCFGAAVLEPIRLHVAAKRYLVATDDTYLRGLSEASVHSLALQGGPMTACEAAEFESTPFAMDAVRLRRWDDLAKTPDQATPPLGYYLALLAGLQPGARALATPSARQGA</sequence>
<dbReference type="Pfam" id="PF01966">
    <property type="entry name" value="HD"/>
    <property type="match status" value="1"/>
</dbReference>
<accession>A0ABZ0CZN2</accession>
<dbReference type="PANTHER" id="PTHR40202:SF1">
    <property type="entry name" value="HD DOMAIN-CONTAINING PROTEIN"/>
    <property type="match status" value="1"/>
</dbReference>
<dbReference type="Gene3D" id="1.10.3210.10">
    <property type="entry name" value="Hypothetical protein af1432"/>
    <property type="match status" value="1"/>
</dbReference>
<dbReference type="PANTHER" id="PTHR40202">
    <property type="match status" value="1"/>
</dbReference>
<reference evidence="2 3" key="1">
    <citation type="submission" date="2023-10" db="EMBL/GenBank/DDBJ databases">
        <title>Bacteria for the degradation of biodegradable plastic PBAT(Polybutylene adipate terephthalate).</title>
        <authorList>
            <person name="Weon H.-Y."/>
            <person name="Yeon J."/>
        </authorList>
    </citation>
    <scope>NUCLEOTIDE SEQUENCE [LARGE SCALE GENOMIC DNA]</scope>
    <source>
        <strain evidence="2 3">SBD 7-3</strain>
    </source>
</reference>
<keyword evidence="3" id="KW-1185">Reference proteome</keyword>
<dbReference type="RefSeq" id="WP_316701441.1">
    <property type="nucleotide sequence ID" value="NZ_CP136336.1"/>
</dbReference>
<proteinExistence type="predicted"/>
<feature type="domain" description="HD" evidence="1">
    <location>
        <begin position="33"/>
        <end position="73"/>
    </location>
</feature>
<dbReference type="SUPFAM" id="SSF109604">
    <property type="entry name" value="HD-domain/PDEase-like"/>
    <property type="match status" value="1"/>
</dbReference>
<gene>
    <name evidence="2" type="ORF">RXV79_00955</name>
</gene>
<evidence type="ECO:0000313" key="2">
    <source>
        <dbReference type="EMBL" id="WOB08636.1"/>
    </source>
</evidence>